<accession>A0A7M7PPI4</accession>
<dbReference type="KEGG" id="spu:579042"/>
<reference evidence="12" key="1">
    <citation type="submission" date="2015-02" db="EMBL/GenBank/DDBJ databases">
        <title>Genome sequencing for Strongylocentrotus purpuratus.</title>
        <authorList>
            <person name="Murali S."/>
            <person name="Liu Y."/>
            <person name="Vee V."/>
            <person name="English A."/>
            <person name="Wang M."/>
            <person name="Skinner E."/>
            <person name="Han Y."/>
            <person name="Muzny D.M."/>
            <person name="Worley K.C."/>
            <person name="Gibbs R.A."/>
        </authorList>
    </citation>
    <scope>NUCLEOTIDE SEQUENCE</scope>
</reference>
<dbReference type="InterPro" id="IPR045149">
    <property type="entry name" value="OS-9-like"/>
</dbReference>
<dbReference type="OMA" id="HGKDDIY"/>
<protein>
    <recommendedName>
        <fullName evidence="7">Endoplasmic reticulum lectin 1</fullName>
    </recommendedName>
    <alternativeName>
        <fullName evidence="8">ER lectin</fullName>
    </alternativeName>
</protein>
<feature type="domain" description="MRH" evidence="10">
    <location>
        <begin position="319"/>
        <end position="439"/>
    </location>
</feature>
<dbReference type="SUPFAM" id="SSF50911">
    <property type="entry name" value="Mannose 6-phosphate receptor domain"/>
    <property type="match status" value="2"/>
</dbReference>
<evidence type="ECO:0000256" key="9">
    <source>
        <dbReference type="SAM" id="SignalP"/>
    </source>
</evidence>
<dbReference type="InterPro" id="IPR012913">
    <property type="entry name" value="OS9-like_dom"/>
</dbReference>
<feature type="signal peptide" evidence="9">
    <location>
        <begin position="1"/>
        <end position="24"/>
    </location>
</feature>
<dbReference type="GO" id="GO:0030968">
    <property type="term" value="P:endoplasmic reticulum unfolded protein response"/>
    <property type="evidence" value="ECO:0007669"/>
    <property type="project" value="InterPro"/>
</dbReference>
<keyword evidence="4" id="KW-0256">Endoplasmic reticulum</keyword>
<keyword evidence="12" id="KW-1185">Reference proteome</keyword>
<dbReference type="RefSeq" id="XP_030854923.1">
    <property type="nucleotide sequence ID" value="XM_030999063.1"/>
</dbReference>
<keyword evidence="2 9" id="KW-0732">Signal</keyword>
<dbReference type="Gene3D" id="2.70.130.10">
    <property type="entry name" value="Mannose-6-phosphate receptor binding domain"/>
    <property type="match status" value="2"/>
</dbReference>
<dbReference type="FunFam" id="2.70.130.10:FF:000003">
    <property type="entry name" value="Endoplasmic reticulum lectin 1"/>
    <property type="match status" value="1"/>
</dbReference>
<evidence type="ECO:0000313" key="11">
    <source>
        <dbReference type="EnsemblMetazoa" id="XP_030854923"/>
    </source>
</evidence>
<dbReference type="Pfam" id="PF07915">
    <property type="entry name" value="PRKCSH"/>
    <property type="match status" value="2"/>
</dbReference>
<evidence type="ECO:0000256" key="7">
    <source>
        <dbReference type="ARBA" id="ARBA00041108"/>
    </source>
</evidence>
<dbReference type="GO" id="GO:0005788">
    <property type="term" value="C:endoplasmic reticulum lumen"/>
    <property type="evidence" value="ECO:0000318"/>
    <property type="project" value="GO_Central"/>
</dbReference>
<evidence type="ECO:0000256" key="8">
    <source>
        <dbReference type="ARBA" id="ARBA00041661"/>
    </source>
</evidence>
<evidence type="ECO:0000313" key="12">
    <source>
        <dbReference type="Proteomes" id="UP000007110"/>
    </source>
</evidence>
<evidence type="ECO:0000256" key="6">
    <source>
        <dbReference type="ARBA" id="ARBA00037585"/>
    </source>
</evidence>
<dbReference type="AlphaFoldDB" id="A0A7M7PPI4"/>
<evidence type="ECO:0000256" key="2">
    <source>
        <dbReference type="ARBA" id="ARBA00022729"/>
    </source>
</evidence>
<keyword evidence="5" id="KW-1015">Disulfide bond</keyword>
<dbReference type="InParanoid" id="A0A7M7PPI4"/>
<dbReference type="PANTHER" id="PTHR15414">
    <property type="entry name" value="OS-9-RELATED"/>
    <property type="match status" value="1"/>
</dbReference>
<evidence type="ECO:0000256" key="5">
    <source>
        <dbReference type="ARBA" id="ARBA00023157"/>
    </source>
</evidence>
<proteinExistence type="predicted"/>
<dbReference type="EnsemblMetazoa" id="XM_030999063">
    <property type="protein sequence ID" value="XP_030854923"/>
    <property type="gene ID" value="LOC579042"/>
</dbReference>
<dbReference type="PANTHER" id="PTHR15414:SF0">
    <property type="entry name" value="ENDOPLASMIC RETICULUM LECTIN 1"/>
    <property type="match status" value="1"/>
</dbReference>
<dbReference type="OrthoDB" id="239053at2759"/>
<evidence type="ECO:0000259" key="10">
    <source>
        <dbReference type="PROSITE" id="PS51914"/>
    </source>
</evidence>
<evidence type="ECO:0000256" key="1">
    <source>
        <dbReference type="ARBA" id="ARBA00004319"/>
    </source>
</evidence>
<dbReference type="PROSITE" id="PS51914">
    <property type="entry name" value="MRH"/>
    <property type="match status" value="2"/>
</dbReference>
<dbReference type="GeneID" id="579042"/>
<keyword evidence="3" id="KW-0677">Repeat</keyword>
<feature type="chain" id="PRO_5029746045" description="Endoplasmic reticulum lectin 1" evidence="9">
    <location>
        <begin position="25"/>
        <end position="456"/>
    </location>
</feature>
<dbReference type="InterPro" id="IPR009011">
    <property type="entry name" value="Man6P_isomerase_rcpt-bd_dom_sf"/>
</dbReference>
<dbReference type="CTD" id="27248"/>
<evidence type="ECO:0000256" key="4">
    <source>
        <dbReference type="ARBA" id="ARBA00022824"/>
    </source>
</evidence>
<comment type="subcellular location">
    <subcellularLocation>
        <location evidence="1">Endoplasmic reticulum lumen</location>
    </subcellularLocation>
</comment>
<organism evidence="11 12">
    <name type="scientific">Strongylocentrotus purpuratus</name>
    <name type="common">Purple sea urchin</name>
    <dbReference type="NCBI Taxonomy" id="7668"/>
    <lineage>
        <taxon>Eukaryota</taxon>
        <taxon>Metazoa</taxon>
        <taxon>Echinodermata</taxon>
        <taxon>Eleutherozoa</taxon>
        <taxon>Echinozoa</taxon>
        <taxon>Echinoidea</taxon>
        <taxon>Euechinoidea</taxon>
        <taxon>Echinacea</taxon>
        <taxon>Camarodonta</taxon>
        <taxon>Echinidea</taxon>
        <taxon>Strongylocentrotidae</taxon>
        <taxon>Strongylocentrotus</taxon>
    </lineage>
</organism>
<dbReference type="InterPro" id="IPR044865">
    <property type="entry name" value="MRH_dom"/>
</dbReference>
<dbReference type="Proteomes" id="UP000007110">
    <property type="component" value="Unassembled WGS sequence"/>
</dbReference>
<reference evidence="11" key="2">
    <citation type="submission" date="2021-01" db="UniProtKB">
        <authorList>
            <consortium name="EnsemblMetazoa"/>
        </authorList>
    </citation>
    <scope>IDENTIFICATION</scope>
</reference>
<dbReference type="GO" id="GO:0030970">
    <property type="term" value="P:retrograde protein transport, ER to cytosol"/>
    <property type="evidence" value="ECO:0000318"/>
    <property type="project" value="GO_Central"/>
</dbReference>
<feature type="domain" description="MRH" evidence="10">
    <location>
        <begin position="98"/>
        <end position="237"/>
    </location>
</feature>
<evidence type="ECO:0000256" key="3">
    <source>
        <dbReference type="ARBA" id="ARBA00022737"/>
    </source>
</evidence>
<name>A0A7M7PPI4_STRPU</name>
<comment type="function">
    <text evidence="6">Probable lectin that binds selectively to improperly folded lumenal proteins. May function in endoplasmic reticulum quality control and endoplasmic reticulum-associated degradation (ERAD) of both non-glycosylated proteins and glycoproteins.</text>
</comment>
<sequence>MENLDAAWLTSLHILFFLLAVTCASFNSDNVLFQLQFPGASSPGQMEQFADNILTMTTANNEQYQCIVPPENDPNAQNVLSYDGPSANKLMEPVLKGGSCTLRVETYWTYELCHGMHLRQFHEEKLPGRDTKKQEFFLGKDFAYPPDEQFACQNISKIKGPAKDIKVPTIYMEGKDIPFFEVIMGNGTPCDLKSNTPRLTRVKYICDKNGRGDILSLKETSTCEYEAILFSAHLCSHPLYRLKESPINMIRCHAMDGSPANPEAYEALNKKDNIHHVSQPKQAETDTDTKIVQSVDRATRGPVTSLADDQLLRDFLQGDYCLHGGQGWWKFEFCYGKYAQQYHLDKTGKTIVLLGAWDEDAHKKWWADAKKAKPSSSSKQVTHFYSGGDMCDLTGKPRQVQVKLKCKESLSQHAVTIYLVEPATCDYILGVEASIICPLLDSADEFGLLHTDEPKP</sequence>
<dbReference type="FunFam" id="2.70.130.10:FF:000001">
    <property type="entry name" value="Endoplasmic reticulum lectin 1"/>
    <property type="match status" value="1"/>
</dbReference>